<evidence type="ECO:0000313" key="4">
    <source>
        <dbReference type="Proteomes" id="UP001562425"/>
    </source>
</evidence>
<feature type="region of interest" description="Disordered" evidence="2">
    <location>
        <begin position="1"/>
        <end position="34"/>
    </location>
</feature>
<evidence type="ECO:0000256" key="2">
    <source>
        <dbReference type="SAM" id="MobiDB-lite"/>
    </source>
</evidence>
<comment type="caution">
    <text evidence="3">The sequence shown here is derived from an EMBL/GenBank/DDBJ whole genome shotgun (WGS) entry which is preliminary data.</text>
</comment>
<feature type="coiled-coil region" evidence="1">
    <location>
        <begin position="111"/>
        <end position="138"/>
    </location>
</feature>
<evidence type="ECO:0000313" key="3">
    <source>
        <dbReference type="EMBL" id="KAL1394621.1"/>
    </source>
</evidence>
<accession>A0ABD1D4T3</accession>
<gene>
    <name evidence="3" type="ORF">pipiens_011822</name>
</gene>
<reference evidence="3 4" key="1">
    <citation type="submission" date="2024-05" db="EMBL/GenBank/DDBJ databases">
        <title>Culex pipiens pipiens assembly and annotation.</title>
        <authorList>
            <person name="Alout H."/>
            <person name="Durand T."/>
        </authorList>
    </citation>
    <scope>NUCLEOTIDE SEQUENCE [LARGE SCALE GENOMIC DNA]</scope>
    <source>
        <strain evidence="3">HA-2024</strain>
        <tissue evidence="3">Whole body</tissue>
    </source>
</reference>
<protein>
    <submittedName>
        <fullName evidence="3">Uncharacterized protein</fullName>
    </submittedName>
</protein>
<name>A0ABD1D4T3_CULPP</name>
<dbReference type="AlphaFoldDB" id="A0ABD1D4T3"/>
<dbReference type="Proteomes" id="UP001562425">
    <property type="component" value="Unassembled WGS sequence"/>
</dbReference>
<keyword evidence="1" id="KW-0175">Coiled coil</keyword>
<feature type="compositionally biased region" description="Polar residues" evidence="2">
    <location>
        <begin position="1"/>
        <end position="10"/>
    </location>
</feature>
<feature type="region of interest" description="Disordered" evidence="2">
    <location>
        <begin position="193"/>
        <end position="215"/>
    </location>
</feature>
<dbReference type="EMBL" id="JBEHCU010007519">
    <property type="protein sequence ID" value="KAL1394621.1"/>
    <property type="molecule type" value="Genomic_DNA"/>
</dbReference>
<feature type="compositionally biased region" description="Polar residues" evidence="2">
    <location>
        <begin position="24"/>
        <end position="34"/>
    </location>
</feature>
<evidence type="ECO:0000256" key="1">
    <source>
        <dbReference type="SAM" id="Coils"/>
    </source>
</evidence>
<proteinExistence type="predicted"/>
<sequence>MSQKSSTAGQKPSRPKTIAALRHQPSTTRKPTWQESLQLQPAHKLGYIPEYLRKARKLTEGDDVSEEKWCKLEEENGRLKQTTDAQQQLSWSLQERIAQLDAIVLEIKPELARLCGEIEKRERKIESLERTLVDGNATRLDSLLEEVQELKRLVQQPAEVFQHYGRQLNGTIDILVRSYYELITMIETRRINGQDENPDRNIDRQKMRLDKRRKNTQIRVKKYEG</sequence>
<organism evidence="3 4">
    <name type="scientific">Culex pipiens pipiens</name>
    <name type="common">Northern house mosquito</name>
    <dbReference type="NCBI Taxonomy" id="38569"/>
    <lineage>
        <taxon>Eukaryota</taxon>
        <taxon>Metazoa</taxon>
        <taxon>Ecdysozoa</taxon>
        <taxon>Arthropoda</taxon>
        <taxon>Hexapoda</taxon>
        <taxon>Insecta</taxon>
        <taxon>Pterygota</taxon>
        <taxon>Neoptera</taxon>
        <taxon>Endopterygota</taxon>
        <taxon>Diptera</taxon>
        <taxon>Nematocera</taxon>
        <taxon>Culicoidea</taxon>
        <taxon>Culicidae</taxon>
        <taxon>Culicinae</taxon>
        <taxon>Culicini</taxon>
        <taxon>Culex</taxon>
        <taxon>Culex</taxon>
    </lineage>
</organism>
<feature type="compositionally biased region" description="Basic and acidic residues" evidence="2">
    <location>
        <begin position="193"/>
        <end position="208"/>
    </location>
</feature>
<keyword evidence="4" id="KW-1185">Reference proteome</keyword>